<dbReference type="Pfam" id="PF00144">
    <property type="entry name" value="Beta-lactamase"/>
    <property type="match status" value="1"/>
</dbReference>
<comment type="caution">
    <text evidence="2">The sequence shown here is derived from an EMBL/GenBank/DDBJ whole genome shotgun (WGS) entry which is preliminary data.</text>
</comment>
<dbReference type="PANTHER" id="PTHR43319">
    <property type="entry name" value="BETA-LACTAMASE-RELATED"/>
    <property type="match status" value="1"/>
</dbReference>
<reference evidence="2 3" key="1">
    <citation type="submission" date="2024-10" db="EMBL/GenBank/DDBJ databases">
        <title>The Natural Products Discovery Center: Release of the First 8490 Sequenced Strains for Exploring Actinobacteria Biosynthetic Diversity.</title>
        <authorList>
            <person name="Kalkreuter E."/>
            <person name="Kautsar S.A."/>
            <person name="Yang D."/>
            <person name="Bader C.D."/>
            <person name="Teijaro C.N."/>
            <person name="Fluegel L."/>
            <person name="Davis C.M."/>
            <person name="Simpson J.R."/>
            <person name="Lauterbach L."/>
            <person name="Steele A.D."/>
            <person name="Gui C."/>
            <person name="Meng S."/>
            <person name="Li G."/>
            <person name="Viehrig K."/>
            <person name="Ye F."/>
            <person name="Su P."/>
            <person name="Kiefer A.F."/>
            <person name="Nichols A."/>
            <person name="Cepeda A.J."/>
            <person name="Yan W."/>
            <person name="Fan B."/>
            <person name="Jiang Y."/>
            <person name="Adhikari A."/>
            <person name="Zheng C.-J."/>
            <person name="Schuster L."/>
            <person name="Cowan T.M."/>
            <person name="Smanski M.J."/>
            <person name="Chevrette M.G."/>
            <person name="De Carvalho L.P.S."/>
            <person name="Shen B."/>
        </authorList>
    </citation>
    <scope>NUCLEOTIDE SEQUENCE [LARGE SCALE GENOMIC DNA]</scope>
    <source>
        <strain evidence="2 3">NPDC007066</strain>
    </source>
</reference>
<dbReference type="EMBL" id="JBIAFP010000030">
    <property type="protein sequence ID" value="MFE9230059.1"/>
    <property type="molecule type" value="Genomic_DNA"/>
</dbReference>
<keyword evidence="2" id="KW-0378">Hydrolase</keyword>
<organism evidence="2 3">
    <name type="scientific">Streptomyces massasporeus</name>
    <dbReference type="NCBI Taxonomy" id="67324"/>
    <lineage>
        <taxon>Bacteria</taxon>
        <taxon>Bacillati</taxon>
        <taxon>Actinomycetota</taxon>
        <taxon>Actinomycetes</taxon>
        <taxon>Kitasatosporales</taxon>
        <taxon>Streptomycetaceae</taxon>
        <taxon>Streptomyces</taxon>
    </lineage>
</organism>
<proteinExistence type="predicted"/>
<gene>
    <name evidence="2" type="ORF">ACFYM3_36885</name>
</gene>
<dbReference type="Gene3D" id="3.40.710.10">
    <property type="entry name" value="DD-peptidase/beta-lactamase superfamily"/>
    <property type="match status" value="1"/>
</dbReference>
<dbReference type="InterPro" id="IPR001466">
    <property type="entry name" value="Beta-lactam-related"/>
</dbReference>
<dbReference type="InterPro" id="IPR052907">
    <property type="entry name" value="Beta-lactamase/esterase"/>
</dbReference>
<dbReference type="GO" id="GO:0016787">
    <property type="term" value="F:hydrolase activity"/>
    <property type="evidence" value="ECO:0007669"/>
    <property type="project" value="UniProtKB-KW"/>
</dbReference>
<dbReference type="SUPFAM" id="SSF56601">
    <property type="entry name" value="beta-lactamase/transpeptidase-like"/>
    <property type="match status" value="1"/>
</dbReference>
<dbReference type="Proteomes" id="UP001601288">
    <property type="component" value="Unassembled WGS sequence"/>
</dbReference>
<sequence length="384" mass="40046">MHAHHDGLVAAGYGKVAEAFTAALTRSSRGGAALTVMVEGEKVIDLWGGAADADNGRTWGPDTPTVTFSCSKGLLAVLVARLVEAGKIDLDLPASTYWPEFGQAGKETIPVRWLLSHQAGLSYPTEDITKGDVLAWHPVVDKLAAQAPLWEPGTGHGYHAFTYGWLVGEVVRRVTGQSVGEAFTELVTGPLRARAWFGVPRQELASVAVLAMAPDIDVDALPLSPELAPVKRSFTLGGAFPDTLAGKGTGLNDPAIQAAEVPGGGAVATARALAEIWSSTILPTSATQPLPKDVVRDMVHVQSSGPQILGPQGIPQPSWGTGFMLDSPARPFLTSSSFGHDGAGGQLAFADPVHGIGFGFVTNDAQGAGDTRALDILDALRRTL</sequence>
<dbReference type="RefSeq" id="WP_358289092.1">
    <property type="nucleotide sequence ID" value="NZ_JBEYGJ010000037.1"/>
</dbReference>
<evidence type="ECO:0000313" key="3">
    <source>
        <dbReference type="Proteomes" id="UP001601288"/>
    </source>
</evidence>
<dbReference type="PANTHER" id="PTHR43319:SF3">
    <property type="entry name" value="BETA-LACTAMASE-RELATED DOMAIN-CONTAINING PROTEIN"/>
    <property type="match status" value="1"/>
</dbReference>
<dbReference type="InterPro" id="IPR012338">
    <property type="entry name" value="Beta-lactam/transpept-like"/>
</dbReference>
<evidence type="ECO:0000313" key="2">
    <source>
        <dbReference type="EMBL" id="MFE9230059.1"/>
    </source>
</evidence>
<protein>
    <submittedName>
        <fullName evidence="2">Serine hydrolase domain-containing protein</fullName>
    </submittedName>
</protein>
<keyword evidence="3" id="KW-1185">Reference proteome</keyword>
<accession>A0ABW6LSM3</accession>
<name>A0ABW6LSM3_9ACTN</name>
<feature type="domain" description="Beta-lactamase-related" evidence="1">
    <location>
        <begin position="17"/>
        <end position="379"/>
    </location>
</feature>
<evidence type="ECO:0000259" key="1">
    <source>
        <dbReference type="Pfam" id="PF00144"/>
    </source>
</evidence>